<dbReference type="Gene3D" id="3.40.50.1010">
    <property type="entry name" value="5'-nuclease"/>
    <property type="match status" value="1"/>
</dbReference>
<keyword evidence="9" id="KW-0378">Hydrolase</keyword>
<dbReference type="CDD" id="cd06140">
    <property type="entry name" value="DNA_polA_I_Bacillus_like_exo"/>
    <property type="match status" value="1"/>
</dbReference>
<dbReference type="InterPro" id="IPR036279">
    <property type="entry name" value="5-3_exonuclease_C_sf"/>
</dbReference>
<dbReference type="NCBIfam" id="TIGR00593">
    <property type="entry name" value="pola"/>
    <property type="match status" value="1"/>
</dbReference>
<protein>
    <recommendedName>
        <fullName evidence="3 15">DNA polymerase I</fullName>
        <ecNumber evidence="2 15">2.7.7.7</ecNumber>
    </recommendedName>
</protein>
<keyword evidence="5 16" id="KW-0548">Nucleotidyltransferase</keyword>
<dbReference type="InterPro" id="IPR036397">
    <property type="entry name" value="RNaseH_sf"/>
</dbReference>
<dbReference type="eggNOG" id="COG0258">
    <property type="taxonomic scope" value="Bacteria"/>
</dbReference>
<dbReference type="InterPro" id="IPR054690">
    <property type="entry name" value="DNA_polI_exonuclease"/>
</dbReference>
<reference evidence="21 22" key="1">
    <citation type="journal article" date="2011" name="Stand. Genomic Sci.">
        <title>Complete genome sequence of the acetate-degrading sulfate reducer Desulfobacca acetoxidans type strain (ASRB2).</title>
        <authorList>
            <person name="Goker M."/>
            <person name="Teshima H."/>
            <person name="Lapidus A."/>
            <person name="Nolan M."/>
            <person name="Lucas S."/>
            <person name="Hammon N."/>
            <person name="Deshpande S."/>
            <person name="Cheng J.F."/>
            <person name="Tapia R."/>
            <person name="Han C."/>
            <person name="Goodwin L."/>
            <person name="Pitluck S."/>
            <person name="Huntemann M."/>
            <person name="Liolios K."/>
            <person name="Ivanova N."/>
            <person name="Pagani I."/>
            <person name="Mavromatis K."/>
            <person name="Ovchinikova G."/>
            <person name="Pati A."/>
            <person name="Chen A."/>
            <person name="Palaniappan K."/>
            <person name="Land M."/>
            <person name="Hauser L."/>
            <person name="Brambilla E.M."/>
            <person name="Rohde M."/>
            <person name="Spring S."/>
            <person name="Detter J.C."/>
            <person name="Woyke T."/>
            <person name="Bristow J."/>
            <person name="Eisen J.A."/>
            <person name="Markowitz V."/>
            <person name="Hugenholtz P."/>
            <person name="Kyrpides N.C."/>
            <person name="Klenk H.P."/>
        </authorList>
    </citation>
    <scope>NUCLEOTIDE SEQUENCE [LARGE SCALE GENOMIC DNA]</scope>
    <source>
        <strain evidence="22">ATCC 700848 / DSM 11109 / ASRB2</strain>
    </source>
</reference>
<dbReference type="NCBIfam" id="NF004397">
    <property type="entry name" value="PRK05755.1"/>
    <property type="match status" value="1"/>
</dbReference>
<evidence type="ECO:0000256" key="8">
    <source>
        <dbReference type="ARBA" id="ARBA00022763"/>
    </source>
</evidence>
<dbReference type="PANTHER" id="PTHR10133:SF27">
    <property type="entry name" value="DNA POLYMERASE NU"/>
    <property type="match status" value="1"/>
</dbReference>
<dbReference type="CDD" id="cd08637">
    <property type="entry name" value="DNA_pol_A_pol_I_C"/>
    <property type="match status" value="1"/>
</dbReference>
<dbReference type="STRING" id="880072.Desac_0173"/>
<dbReference type="SMART" id="SM00279">
    <property type="entry name" value="HhH2"/>
    <property type="match status" value="1"/>
</dbReference>
<dbReference type="GO" id="GO:0008409">
    <property type="term" value="F:5'-3' exonuclease activity"/>
    <property type="evidence" value="ECO:0007669"/>
    <property type="project" value="InterPro"/>
</dbReference>
<dbReference type="FunFam" id="1.10.150.20:FF:000003">
    <property type="entry name" value="DNA polymerase I"/>
    <property type="match status" value="1"/>
</dbReference>
<evidence type="ECO:0000256" key="4">
    <source>
        <dbReference type="ARBA" id="ARBA00022679"/>
    </source>
</evidence>
<keyword evidence="7" id="KW-0540">Nuclease</keyword>
<keyword evidence="22" id="KW-1185">Reference proteome</keyword>
<keyword evidence="12 16" id="KW-0238">DNA-binding</keyword>
<comment type="catalytic activity">
    <reaction evidence="14 16">
        <text>DNA(n) + a 2'-deoxyribonucleoside 5'-triphosphate = DNA(n+1) + diphosphate</text>
        <dbReference type="Rhea" id="RHEA:22508"/>
        <dbReference type="Rhea" id="RHEA-COMP:17339"/>
        <dbReference type="Rhea" id="RHEA-COMP:17340"/>
        <dbReference type="ChEBI" id="CHEBI:33019"/>
        <dbReference type="ChEBI" id="CHEBI:61560"/>
        <dbReference type="ChEBI" id="CHEBI:173112"/>
        <dbReference type="EC" id="2.7.7.7"/>
    </reaction>
</comment>
<evidence type="ECO:0000256" key="7">
    <source>
        <dbReference type="ARBA" id="ARBA00022722"/>
    </source>
</evidence>
<dbReference type="GO" id="GO:0003887">
    <property type="term" value="F:DNA-directed DNA polymerase activity"/>
    <property type="evidence" value="ECO:0007669"/>
    <property type="project" value="UniProtKB-UniRule"/>
</dbReference>
<feature type="domain" description="3'-5' exonuclease" evidence="18">
    <location>
        <begin position="304"/>
        <end position="481"/>
    </location>
</feature>
<dbReference type="InterPro" id="IPR018320">
    <property type="entry name" value="DNA_polymerase_1"/>
</dbReference>
<dbReference type="Gene3D" id="3.30.420.10">
    <property type="entry name" value="Ribonuclease H-like superfamily/Ribonuclease H"/>
    <property type="match status" value="1"/>
</dbReference>
<dbReference type="InterPro" id="IPR020046">
    <property type="entry name" value="5-3_exonucl_a-hlix_arch_N"/>
</dbReference>
<dbReference type="Pfam" id="PF22619">
    <property type="entry name" value="DNA_polI_exo1"/>
    <property type="match status" value="1"/>
</dbReference>
<dbReference type="GO" id="GO:0006302">
    <property type="term" value="P:double-strand break repair"/>
    <property type="evidence" value="ECO:0007669"/>
    <property type="project" value="TreeGrafter"/>
</dbReference>
<evidence type="ECO:0000259" key="18">
    <source>
        <dbReference type="SMART" id="SM00474"/>
    </source>
</evidence>
<accession>F2NBZ3</accession>
<evidence type="ECO:0000256" key="3">
    <source>
        <dbReference type="ARBA" id="ARBA00020311"/>
    </source>
</evidence>
<dbReference type="SUPFAM" id="SSF56672">
    <property type="entry name" value="DNA/RNA polymerases"/>
    <property type="match status" value="1"/>
</dbReference>
<dbReference type="AlphaFoldDB" id="F2NBZ3"/>
<dbReference type="Gene3D" id="1.20.1060.10">
    <property type="entry name" value="Taq DNA Polymerase, Chain T, domain 4"/>
    <property type="match status" value="1"/>
</dbReference>
<evidence type="ECO:0000259" key="20">
    <source>
        <dbReference type="SMART" id="SM00482"/>
    </source>
</evidence>
<evidence type="ECO:0000256" key="12">
    <source>
        <dbReference type="ARBA" id="ARBA00023125"/>
    </source>
</evidence>
<name>F2NBZ3_DESAR</name>
<evidence type="ECO:0000256" key="15">
    <source>
        <dbReference type="NCBIfam" id="TIGR00593"/>
    </source>
</evidence>
<dbReference type="SUPFAM" id="SSF47807">
    <property type="entry name" value="5' to 3' exonuclease, C-terminal subdomain"/>
    <property type="match status" value="1"/>
</dbReference>
<evidence type="ECO:0000313" key="22">
    <source>
        <dbReference type="Proteomes" id="UP000000483"/>
    </source>
</evidence>
<evidence type="ECO:0000256" key="1">
    <source>
        <dbReference type="ARBA" id="ARBA00007705"/>
    </source>
</evidence>
<dbReference type="SMART" id="SM00474">
    <property type="entry name" value="35EXOc"/>
    <property type="match status" value="1"/>
</dbReference>
<dbReference type="PROSITE" id="PS00447">
    <property type="entry name" value="DNA_POLYMERASE_A"/>
    <property type="match status" value="1"/>
</dbReference>
<dbReference type="HOGENOM" id="CLU_004675_0_0_7"/>
<dbReference type="InterPro" id="IPR020045">
    <property type="entry name" value="DNA_polI_H3TH"/>
</dbReference>
<evidence type="ECO:0000256" key="11">
    <source>
        <dbReference type="ARBA" id="ARBA00022932"/>
    </source>
</evidence>
<evidence type="ECO:0000256" key="10">
    <source>
        <dbReference type="ARBA" id="ARBA00022839"/>
    </source>
</evidence>
<dbReference type="EMBL" id="CP002629">
    <property type="protein sequence ID" value="AEB08070.1"/>
    <property type="molecule type" value="Genomic_DNA"/>
</dbReference>
<evidence type="ECO:0000256" key="9">
    <source>
        <dbReference type="ARBA" id="ARBA00022801"/>
    </source>
</evidence>
<evidence type="ECO:0000256" key="14">
    <source>
        <dbReference type="ARBA" id="ARBA00049244"/>
    </source>
</evidence>
<dbReference type="InterPro" id="IPR001098">
    <property type="entry name" value="DNA-dir_DNA_pol_A_palm_dom"/>
</dbReference>
<evidence type="ECO:0000256" key="16">
    <source>
        <dbReference type="RuleBase" id="RU004460"/>
    </source>
</evidence>
<dbReference type="Pfam" id="PF01367">
    <property type="entry name" value="5_3_exonuc"/>
    <property type="match status" value="1"/>
</dbReference>
<comment type="similarity">
    <text evidence="1 16">Belongs to the DNA polymerase type-A family.</text>
</comment>
<dbReference type="GO" id="GO:0008408">
    <property type="term" value="F:3'-5' exonuclease activity"/>
    <property type="evidence" value="ECO:0007669"/>
    <property type="project" value="InterPro"/>
</dbReference>
<keyword evidence="11 16" id="KW-0239">DNA-directed DNA polymerase</keyword>
<dbReference type="eggNOG" id="COG0749">
    <property type="taxonomic scope" value="Bacteria"/>
</dbReference>
<dbReference type="FunFam" id="1.10.150.20:FF:000002">
    <property type="entry name" value="DNA polymerase I"/>
    <property type="match status" value="1"/>
</dbReference>
<dbReference type="SUPFAM" id="SSF88723">
    <property type="entry name" value="PIN domain-like"/>
    <property type="match status" value="1"/>
</dbReference>
<dbReference type="CDD" id="cd09898">
    <property type="entry name" value="H3TH_53EXO"/>
    <property type="match status" value="1"/>
</dbReference>
<keyword evidence="17" id="KW-0175">Coiled coil</keyword>
<evidence type="ECO:0000259" key="19">
    <source>
        <dbReference type="SMART" id="SM00475"/>
    </source>
</evidence>
<keyword evidence="13 16" id="KW-0234">DNA repair</keyword>
<keyword evidence="6 16" id="KW-0235">DNA replication</keyword>
<dbReference type="PRINTS" id="PR00868">
    <property type="entry name" value="DNAPOLI"/>
</dbReference>
<dbReference type="Proteomes" id="UP000000483">
    <property type="component" value="Chromosome"/>
</dbReference>
<dbReference type="InterPro" id="IPR043502">
    <property type="entry name" value="DNA/RNA_pol_sf"/>
</dbReference>
<gene>
    <name evidence="16" type="primary">polA</name>
    <name evidence="21" type="ordered locus">Desac_0173</name>
</gene>
<dbReference type="RefSeq" id="WP_013705183.1">
    <property type="nucleotide sequence ID" value="NC_015388.1"/>
</dbReference>
<proteinExistence type="inferred from homology"/>
<dbReference type="Gene3D" id="3.30.70.370">
    <property type="match status" value="1"/>
</dbReference>
<dbReference type="CDD" id="cd09859">
    <property type="entry name" value="PIN_53EXO"/>
    <property type="match status" value="1"/>
</dbReference>
<dbReference type="FunFam" id="1.20.1060.10:FF:000001">
    <property type="entry name" value="DNA polymerase I"/>
    <property type="match status" value="1"/>
</dbReference>
<organism evidence="21 22">
    <name type="scientific">Desulfobacca acetoxidans (strain ATCC 700848 / DSM 11109 / ASRB2)</name>
    <dbReference type="NCBI Taxonomy" id="880072"/>
    <lineage>
        <taxon>Bacteria</taxon>
        <taxon>Pseudomonadati</taxon>
        <taxon>Thermodesulfobacteriota</taxon>
        <taxon>Desulfobaccia</taxon>
        <taxon>Desulfobaccales</taxon>
        <taxon>Desulfobaccaceae</taxon>
        <taxon>Desulfobacca</taxon>
    </lineage>
</organism>
<dbReference type="Pfam" id="PF00476">
    <property type="entry name" value="DNA_pol_A"/>
    <property type="match status" value="1"/>
</dbReference>
<evidence type="ECO:0000256" key="13">
    <source>
        <dbReference type="ARBA" id="ARBA00023204"/>
    </source>
</evidence>
<keyword evidence="4 16" id="KW-0808">Transferase</keyword>
<dbReference type="InterPro" id="IPR029060">
    <property type="entry name" value="PIN-like_dom_sf"/>
</dbReference>
<dbReference type="InterPro" id="IPR008918">
    <property type="entry name" value="HhH2"/>
</dbReference>
<keyword evidence="10" id="KW-0269">Exonuclease</keyword>
<keyword evidence="8 16" id="KW-0227">DNA damage</keyword>
<evidence type="ECO:0000256" key="6">
    <source>
        <dbReference type="ARBA" id="ARBA00022705"/>
    </source>
</evidence>
<dbReference type="InterPro" id="IPR012337">
    <property type="entry name" value="RNaseH-like_sf"/>
</dbReference>
<feature type="coiled-coil region" evidence="17">
    <location>
        <begin position="512"/>
        <end position="539"/>
    </location>
</feature>
<feature type="domain" description="5'-3' exonuclease" evidence="19">
    <location>
        <begin position="16"/>
        <end position="272"/>
    </location>
</feature>
<evidence type="ECO:0000256" key="17">
    <source>
        <dbReference type="SAM" id="Coils"/>
    </source>
</evidence>
<feature type="domain" description="DNA-directed DNA polymerase family A palm" evidence="20">
    <location>
        <begin position="650"/>
        <end position="856"/>
    </location>
</feature>
<dbReference type="GO" id="GO:0006261">
    <property type="term" value="P:DNA-templated DNA replication"/>
    <property type="evidence" value="ECO:0007669"/>
    <property type="project" value="UniProtKB-UniRule"/>
</dbReference>
<dbReference type="SMART" id="SM00475">
    <property type="entry name" value="53EXOc"/>
    <property type="match status" value="1"/>
</dbReference>
<dbReference type="OrthoDB" id="9806424at2"/>
<evidence type="ECO:0000256" key="2">
    <source>
        <dbReference type="ARBA" id="ARBA00012417"/>
    </source>
</evidence>
<evidence type="ECO:0000313" key="21">
    <source>
        <dbReference type="EMBL" id="AEB08070.1"/>
    </source>
</evidence>
<dbReference type="EC" id="2.7.7.7" evidence="2 15"/>
<dbReference type="KEGG" id="dao:Desac_0173"/>
<dbReference type="Gene3D" id="1.10.150.20">
    <property type="entry name" value="5' to 3' exonuclease, C-terminal subdomain"/>
    <property type="match status" value="2"/>
</dbReference>
<dbReference type="InterPro" id="IPR002562">
    <property type="entry name" value="3'-5'_exonuclease_dom"/>
</dbReference>
<reference evidence="22" key="2">
    <citation type="submission" date="2011-03" db="EMBL/GenBank/DDBJ databases">
        <title>The complete genome of Desulfobacca acetoxidans DSM 11109.</title>
        <authorList>
            <consortium name="US DOE Joint Genome Institute (JGI-PGF)"/>
            <person name="Lucas S."/>
            <person name="Copeland A."/>
            <person name="Lapidus A."/>
            <person name="Bruce D."/>
            <person name="Goodwin L."/>
            <person name="Pitluck S."/>
            <person name="Peters L."/>
            <person name="Kyrpides N."/>
            <person name="Mavromatis K."/>
            <person name="Ivanova N."/>
            <person name="Ovchinnikova G."/>
            <person name="Teshima H."/>
            <person name="Detter J.C."/>
            <person name="Han C."/>
            <person name="Land M."/>
            <person name="Hauser L."/>
            <person name="Markowitz V."/>
            <person name="Cheng J.-F."/>
            <person name="Hugenholtz P."/>
            <person name="Woyke T."/>
            <person name="Wu D."/>
            <person name="Spring S."/>
            <person name="Schueler E."/>
            <person name="Brambilla E."/>
            <person name="Klenk H.-P."/>
            <person name="Eisen J.A."/>
        </authorList>
    </citation>
    <scope>NUCLEOTIDE SEQUENCE [LARGE SCALE GENOMIC DNA]</scope>
    <source>
        <strain evidence="22">ATCC 700848 / DSM 11109 / ASRB2</strain>
    </source>
</reference>
<dbReference type="FunFam" id="3.40.50.1010:FF:000001">
    <property type="entry name" value="DNA polymerase I"/>
    <property type="match status" value="1"/>
</dbReference>
<dbReference type="Pfam" id="PF02739">
    <property type="entry name" value="5_3_exonuc_N"/>
    <property type="match status" value="1"/>
</dbReference>
<dbReference type="GO" id="GO:0003677">
    <property type="term" value="F:DNA binding"/>
    <property type="evidence" value="ECO:0007669"/>
    <property type="project" value="UniProtKB-UniRule"/>
</dbReference>
<dbReference type="SUPFAM" id="SSF53098">
    <property type="entry name" value="Ribonuclease H-like"/>
    <property type="match status" value="1"/>
</dbReference>
<dbReference type="SMART" id="SM00482">
    <property type="entry name" value="POLAc"/>
    <property type="match status" value="1"/>
</dbReference>
<dbReference type="PANTHER" id="PTHR10133">
    <property type="entry name" value="DNA POLYMERASE I"/>
    <property type="match status" value="1"/>
</dbReference>
<dbReference type="InterPro" id="IPR002298">
    <property type="entry name" value="DNA_polymerase_A"/>
</dbReference>
<dbReference type="InterPro" id="IPR002421">
    <property type="entry name" value="5-3_exonuclease"/>
</dbReference>
<evidence type="ECO:0000256" key="5">
    <source>
        <dbReference type="ARBA" id="ARBA00022695"/>
    </source>
</evidence>
<sequence>MVTCIEQCEGQGEKVHKTILLIDISSYLYRAFHAIRSLATSQGFPTNAIYGVTNMLLKVLRERQPSYLALVFDAKGPTFRHRRYPAYKAHRPGMPEDLVKQLGYIRQIITALNLPALEMEGYEADDLIAALARQARAAGLRVEIISGDKDLLPLAQEGVTIWDPMKDVYFTPQVIQEKFGLPPAALVDLRALTGDPSDNIPGAPGIGPKTALKLIGHFHSLDNLFAHLDEVKEKKLQNRLRDYQEQVRLSRDLLRLEDQAPVAFDPDRLQPGPPDRAALRRLFAELEFSKLAKEISLDNHTEDFVLLDTREALLEAVASIRAVGRLALFCHSTSQHPMLAQLKGLGLSWEENQGAYLPFQHRLTEKDIWEILEPLWSDPGIAKISPDLKTAMIWGERYGHPLVGSVSDILLASYLLNPVRFDQTIENVALLDLGLNLLSPRELAGRPLAASDLPLELAIGYAAGRGQAAFRLWPRLHQQLQQEKLLRLYEDLELPVLRVLAAMETRGIRVDLDFLQRFGREVEKELASLEEEIHEMAGEPFLIQSPPQLAAILFDRLQLPTQKKTKGRTAYSTDNEVLTALADYHPIAAKVIAYRTLGKLKATYVDGLCKQVHPASGRIHTTFVQSVAATGRLSSRDPNLQNIPVRGELGAQLRQAFLPSSGYIFISGDYSQIELRLLAHFSADPVLLQAFQEGEDVHRQTAAEVFGLHPELVSREMRRQAKVINFGIIYGMSAFGLAKQLNVSQRLAQDFINRYFARHTGVKRYFDQALDTARQKGWVTTLLGRRRPIPHLHSSNRNLRQEAERSALNTPLQGSAADLIKKAMLAVEAALVHEGLSGRLLLQIHDELLLEAPYQEQAATVDCLRRAMEGVAQLRTPLVVDIQTGENWGEMKYWSN</sequence>
<dbReference type="InterPro" id="IPR019760">
    <property type="entry name" value="DNA-dir_DNA_pol_A_CS"/>
</dbReference>